<evidence type="ECO:0000256" key="2">
    <source>
        <dbReference type="SAM" id="SignalP"/>
    </source>
</evidence>
<dbReference type="EMBL" id="GL379909">
    <property type="protein sequence ID" value="EGT34043.1"/>
    <property type="molecule type" value="Genomic_DNA"/>
</dbReference>
<name>G0NM49_CAEBE</name>
<dbReference type="eggNOG" id="ENOG502S8PZ">
    <property type="taxonomic scope" value="Eukaryota"/>
</dbReference>
<keyword evidence="2" id="KW-0732">Signal</keyword>
<dbReference type="Proteomes" id="UP000008068">
    <property type="component" value="Unassembled WGS sequence"/>
</dbReference>
<feature type="transmembrane region" description="Helical" evidence="1">
    <location>
        <begin position="213"/>
        <end position="238"/>
    </location>
</feature>
<evidence type="ECO:0000256" key="1">
    <source>
        <dbReference type="SAM" id="Phobius"/>
    </source>
</evidence>
<dbReference type="InterPro" id="IPR033438">
    <property type="entry name" value="MOLO1"/>
</dbReference>
<dbReference type="AlphaFoldDB" id="G0NM49"/>
<sequence>MIRLLLLPTVILCAFSDYTPYTYPDSMTQSELCGQTKPSFFCDPNKIVARKPKNGNDTVEEENFIEKELLNVRGETNCSCILPTLCMQSPPRGYTISIAVVDKMHLDNNETSRDSILQAAKIFADVIRDRQNRGQCDDDLIIFLSARDQVVYTSIGSAIRIEDSVIQRISEQGEIFFKKMQYREGLEWMARQYKHALKEENIEKLWNWPLPEWVLLVLSVLVLIVLASLICTITYMCIRFCRRDRRDEYSMVDH</sequence>
<dbReference type="OrthoDB" id="8062037at2759"/>
<dbReference type="HOGENOM" id="CLU_1074558_0_0_1"/>
<keyword evidence="1" id="KW-0812">Transmembrane</keyword>
<dbReference type="OMA" id="ICFFSMY"/>
<evidence type="ECO:0000313" key="3">
    <source>
        <dbReference type="EMBL" id="EGT34043.1"/>
    </source>
</evidence>
<dbReference type="Pfam" id="PF17175">
    <property type="entry name" value="MOLO1"/>
    <property type="match status" value="1"/>
</dbReference>
<dbReference type="PANTHER" id="PTHR33748:SF5">
    <property type="entry name" value="GROUND-LIKE DOMAIN-CONTAINING PROTEIN"/>
    <property type="match status" value="1"/>
</dbReference>
<protein>
    <recommendedName>
        <fullName evidence="5">VWFA domain-containing protein</fullName>
    </recommendedName>
</protein>
<reference evidence="4" key="1">
    <citation type="submission" date="2011-07" db="EMBL/GenBank/DDBJ databases">
        <authorList>
            <consortium name="Caenorhabditis brenneri Sequencing and Analysis Consortium"/>
            <person name="Wilson R.K."/>
        </authorList>
    </citation>
    <scope>NUCLEOTIDE SEQUENCE [LARGE SCALE GENOMIC DNA]</scope>
    <source>
        <strain evidence="4">PB2801</strain>
    </source>
</reference>
<keyword evidence="1" id="KW-1133">Transmembrane helix</keyword>
<dbReference type="GO" id="GO:0005892">
    <property type="term" value="C:acetylcholine-gated channel complex"/>
    <property type="evidence" value="ECO:0007669"/>
    <property type="project" value="InterPro"/>
</dbReference>
<dbReference type="PANTHER" id="PTHR33748">
    <property type="entry name" value="PROTEIN CBG04600"/>
    <property type="match status" value="1"/>
</dbReference>
<keyword evidence="1" id="KW-0472">Membrane</keyword>
<keyword evidence="4" id="KW-1185">Reference proteome</keyword>
<evidence type="ECO:0000313" key="4">
    <source>
        <dbReference type="Proteomes" id="UP000008068"/>
    </source>
</evidence>
<feature type="signal peptide" evidence="2">
    <location>
        <begin position="1"/>
        <end position="16"/>
    </location>
</feature>
<gene>
    <name evidence="3" type="ORF">CAEBREN_00146</name>
</gene>
<dbReference type="InParanoid" id="G0NM49"/>
<evidence type="ECO:0008006" key="5">
    <source>
        <dbReference type="Google" id="ProtNLM"/>
    </source>
</evidence>
<feature type="chain" id="PRO_5003405509" description="VWFA domain-containing protein" evidence="2">
    <location>
        <begin position="17"/>
        <end position="254"/>
    </location>
</feature>
<proteinExistence type="predicted"/>
<organism evidence="4">
    <name type="scientific">Caenorhabditis brenneri</name>
    <name type="common">Nematode worm</name>
    <dbReference type="NCBI Taxonomy" id="135651"/>
    <lineage>
        <taxon>Eukaryota</taxon>
        <taxon>Metazoa</taxon>
        <taxon>Ecdysozoa</taxon>
        <taxon>Nematoda</taxon>
        <taxon>Chromadorea</taxon>
        <taxon>Rhabditida</taxon>
        <taxon>Rhabditina</taxon>
        <taxon>Rhabditomorpha</taxon>
        <taxon>Rhabditoidea</taxon>
        <taxon>Rhabditidae</taxon>
        <taxon>Peloderinae</taxon>
        <taxon>Caenorhabditis</taxon>
    </lineage>
</organism>
<dbReference type="Gene3D" id="3.10.310.50">
    <property type="match status" value="1"/>
</dbReference>
<accession>G0NM49</accession>